<evidence type="ECO:0000256" key="5">
    <source>
        <dbReference type="ARBA" id="ARBA00023274"/>
    </source>
</evidence>
<keyword evidence="5 7" id="KW-0687">Ribonucleoprotein</keyword>
<dbReference type="NCBIfam" id="NF003698">
    <property type="entry name" value="PRK05309.1"/>
    <property type="match status" value="1"/>
</dbReference>
<reference evidence="10" key="2">
    <citation type="journal article" date="2020" name="mSystems">
        <title>Genome- and Community-Level Interaction Insights into Carbon Utilization and Element Cycling Functions of Hydrothermarchaeota in Hydrothermal Sediment.</title>
        <authorList>
            <person name="Zhou Z."/>
            <person name="Liu Y."/>
            <person name="Xu W."/>
            <person name="Pan J."/>
            <person name="Luo Z.H."/>
            <person name="Li M."/>
        </authorList>
    </citation>
    <scope>NUCLEOTIDE SEQUENCE [LARGE SCALE GENOMIC DNA]</scope>
    <source>
        <strain evidence="10">SpSt-573</strain>
    </source>
</reference>
<dbReference type="InterPro" id="IPR001971">
    <property type="entry name" value="Ribosomal_uS11"/>
</dbReference>
<dbReference type="NCBIfam" id="TIGR03632">
    <property type="entry name" value="uS11_bact"/>
    <property type="match status" value="1"/>
</dbReference>
<evidence type="ECO:0000313" key="9">
    <source>
        <dbReference type="EMBL" id="HCE17637.1"/>
    </source>
</evidence>
<evidence type="ECO:0000256" key="7">
    <source>
        <dbReference type="HAMAP-Rule" id="MF_01310"/>
    </source>
</evidence>
<sequence>MAQNVRSTRRASSAKRVKRTLTSGQIHIFASFNNTIVTVTDQQGNAVCWGSSGSAGFKGSRKSTPFAARLATEQAVKTAMSMGLQEADLIVKGPGPGRESAIRAVQSLGVRVRSIADVTPVPHNGCRPPKKRRV</sequence>
<gene>
    <name evidence="7" type="primary">rpsK</name>
    <name evidence="9" type="ORF">DEQ80_07235</name>
    <name evidence="10" type="ORF">ENT37_13430</name>
</gene>
<dbReference type="PANTHER" id="PTHR11759">
    <property type="entry name" value="40S RIBOSOMAL PROTEIN S14/30S RIBOSOMAL PROTEIN S11"/>
    <property type="match status" value="1"/>
</dbReference>
<dbReference type="EMBL" id="DSYK01000666">
    <property type="protein sequence ID" value="HGS22851.1"/>
    <property type="molecule type" value="Genomic_DNA"/>
</dbReference>
<evidence type="ECO:0000256" key="2">
    <source>
        <dbReference type="ARBA" id="ARBA00022730"/>
    </source>
</evidence>
<comment type="function">
    <text evidence="7">Located on the platform of the 30S subunit, it bridges several disparate RNA helices of the 16S rRNA. Forms part of the Shine-Dalgarno cleft in the 70S ribosome.</text>
</comment>
<comment type="similarity">
    <text evidence="1 7 8">Belongs to the universal ribosomal protein uS11 family.</text>
</comment>
<comment type="subunit">
    <text evidence="7">Part of the 30S ribosomal subunit. Interacts with proteins S7 and S18. Binds to IF-3.</text>
</comment>
<organism evidence="9 11">
    <name type="scientific">Anaerolinea thermolimosa</name>
    <dbReference type="NCBI Taxonomy" id="229919"/>
    <lineage>
        <taxon>Bacteria</taxon>
        <taxon>Bacillati</taxon>
        <taxon>Chloroflexota</taxon>
        <taxon>Anaerolineae</taxon>
        <taxon>Anaerolineales</taxon>
        <taxon>Anaerolineaceae</taxon>
        <taxon>Anaerolinea</taxon>
    </lineage>
</organism>
<dbReference type="RefSeq" id="WP_062189682.1">
    <property type="nucleotide sequence ID" value="NZ_DF967965.1"/>
</dbReference>
<dbReference type="GO" id="GO:0003735">
    <property type="term" value="F:structural constituent of ribosome"/>
    <property type="evidence" value="ECO:0007669"/>
    <property type="project" value="InterPro"/>
</dbReference>
<dbReference type="SUPFAM" id="SSF53137">
    <property type="entry name" value="Translational machinery components"/>
    <property type="match status" value="1"/>
</dbReference>
<evidence type="ECO:0000256" key="4">
    <source>
        <dbReference type="ARBA" id="ARBA00022980"/>
    </source>
</evidence>
<evidence type="ECO:0000313" key="11">
    <source>
        <dbReference type="Proteomes" id="UP000264141"/>
    </source>
</evidence>
<keyword evidence="2 7" id="KW-0699">rRNA-binding</keyword>
<keyword evidence="4 7" id="KW-0689">Ribosomal protein</keyword>
<evidence type="ECO:0000256" key="6">
    <source>
        <dbReference type="ARBA" id="ARBA00035160"/>
    </source>
</evidence>
<evidence type="ECO:0000313" key="10">
    <source>
        <dbReference type="EMBL" id="HGS22851.1"/>
    </source>
</evidence>
<dbReference type="PROSITE" id="PS00054">
    <property type="entry name" value="RIBOSOMAL_S11"/>
    <property type="match status" value="1"/>
</dbReference>
<dbReference type="Gene3D" id="3.30.420.80">
    <property type="entry name" value="Ribosomal protein S11"/>
    <property type="match status" value="1"/>
</dbReference>
<evidence type="ECO:0000256" key="1">
    <source>
        <dbReference type="ARBA" id="ARBA00006194"/>
    </source>
</evidence>
<dbReference type="HAMAP" id="MF_01310">
    <property type="entry name" value="Ribosomal_uS11"/>
    <property type="match status" value="1"/>
</dbReference>
<accession>A0A3D1JHB6</accession>
<dbReference type="GO" id="GO:0019843">
    <property type="term" value="F:rRNA binding"/>
    <property type="evidence" value="ECO:0007669"/>
    <property type="project" value="UniProtKB-UniRule"/>
</dbReference>
<dbReference type="GO" id="GO:0005840">
    <property type="term" value="C:ribosome"/>
    <property type="evidence" value="ECO:0007669"/>
    <property type="project" value="UniProtKB-KW"/>
</dbReference>
<dbReference type="InterPro" id="IPR019981">
    <property type="entry name" value="Ribosomal_uS11_bac-type"/>
</dbReference>
<dbReference type="InterPro" id="IPR018102">
    <property type="entry name" value="Ribosomal_uS11_CS"/>
</dbReference>
<proteinExistence type="inferred from homology"/>
<dbReference type="PIRSF" id="PIRSF002131">
    <property type="entry name" value="Ribosomal_S11"/>
    <property type="match status" value="1"/>
</dbReference>
<name>A0A3D1JHB6_9CHLR</name>
<dbReference type="Pfam" id="PF00411">
    <property type="entry name" value="Ribosomal_S11"/>
    <property type="match status" value="1"/>
</dbReference>
<dbReference type="FunFam" id="3.30.420.80:FF:000010">
    <property type="entry name" value="30S ribosomal protein S11"/>
    <property type="match status" value="1"/>
</dbReference>
<evidence type="ECO:0000256" key="8">
    <source>
        <dbReference type="RuleBase" id="RU003629"/>
    </source>
</evidence>
<keyword evidence="3 7" id="KW-0694">RNA-binding</keyword>
<comment type="caution">
    <text evidence="9">The sequence shown here is derived from an EMBL/GenBank/DDBJ whole genome shotgun (WGS) entry which is preliminary data.</text>
</comment>
<dbReference type="EMBL" id="DPBP01000029">
    <property type="protein sequence ID" value="HCE17637.1"/>
    <property type="molecule type" value="Genomic_DNA"/>
</dbReference>
<dbReference type="GO" id="GO:0006412">
    <property type="term" value="P:translation"/>
    <property type="evidence" value="ECO:0007669"/>
    <property type="project" value="UniProtKB-UniRule"/>
</dbReference>
<dbReference type="STRING" id="229919.GCA_001050195_00626"/>
<dbReference type="GO" id="GO:1990904">
    <property type="term" value="C:ribonucleoprotein complex"/>
    <property type="evidence" value="ECO:0007669"/>
    <property type="project" value="UniProtKB-KW"/>
</dbReference>
<evidence type="ECO:0000256" key="3">
    <source>
        <dbReference type="ARBA" id="ARBA00022884"/>
    </source>
</evidence>
<dbReference type="OrthoDB" id="9806415at2"/>
<dbReference type="AlphaFoldDB" id="A0A3D1JHB6"/>
<dbReference type="InterPro" id="IPR036967">
    <property type="entry name" value="Ribosomal_uS11_sf"/>
</dbReference>
<reference evidence="9 11" key="1">
    <citation type="journal article" date="2018" name="Nat. Biotechnol.">
        <title>A standardized bacterial taxonomy based on genome phylogeny substantially revises the tree of life.</title>
        <authorList>
            <person name="Parks D.H."/>
            <person name="Chuvochina M."/>
            <person name="Waite D.W."/>
            <person name="Rinke C."/>
            <person name="Skarshewski A."/>
            <person name="Chaumeil P.A."/>
            <person name="Hugenholtz P."/>
        </authorList>
    </citation>
    <scope>NUCLEOTIDE SEQUENCE [LARGE SCALE GENOMIC DNA]</scope>
    <source>
        <strain evidence="9">UBA8781</strain>
    </source>
</reference>
<protein>
    <recommendedName>
        <fullName evidence="6 7">Small ribosomal subunit protein uS11</fullName>
    </recommendedName>
</protein>
<dbReference type="Proteomes" id="UP000264141">
    <property type="component" value="Unassembled WGS sequence"/>
</dbReference>